<dbReference type="PANTHER" id="PTHR31514:SF1">
    <property type="entry name" value="MUSCULAR LMNA-INTERACTING PROTEIN"/>
    <property type="match status" value="1"/>
</dbReference>
<feature type="compositionally biased region" description="Basic and acidic residues" evidence="1">
    <location>
        <begin position="437"/>
        <end position="465"/>
    </location>
</feature>
<evidence type="ECO:0000313" key="3">
    <source>
        <dbReference type="Proteomes" id="UP000694545"/>
    </source>
</evidence>
<feature type="region of interest" description="Disordered" evidence="1">
    <location>
        <begin position="437"/>
        <end position="473"/>
    </location>
</feature>
<protein>
    <recommendedName>
        <fullName evidence="4">Muscular LMNA-interacting protein</fullName>
    </recommendedName>
</protein>
<dbReference type="PANTHER" id="PTHR31514">
    <property type="entry name" value="MUSCULAR LMNA-INTERACTING PROTEIN MLIP"/>
    <property type="match status" value="1"/>
</dbReference>
<evidence type="ECO:0000256" key="1">
    <source>
        <dbReference type="SAM" id="MobiDB-lite"/>
    </source>
</evidence>
<dbReference type="Pfam" id="PF15274">
    <property type="entry name" value="MLIP"/>
    <property type="match status" value="1"/>
</dbReference>
<dbReference type="InterPro" id="IPR029331">
    <property type="entry name" value="MLIP"/>
</dbReference>
<proteinExistence type="predicted"/>
<dbReference type="Proteomes" id="UP000694545">
    <property type="component" value="Unplaced"/>
</dbReference>
<feature type="region of interest" description="Disordered" evidence="1">
    <location>
        <begin position="84"/>
        <end position="109"/>
    </location>
</feature>
<reference evidence="2" key="1">
    <citation type="submission" date="2025-08" db="UniProtKB">
        <authorList>
            <consortium name="Ensembl"/>
        </authorList>
    </citation>
    <scope>IDENTIFICATION</scope>
</reference>
<feature type="region of interest" description="Disordered" evidence="1">
    <location>
        <begin position="363"/>
        <end position="393"/>
    </location>
</feature>
<dbReference type="OMA" id="KLTXSNS"/>
<gene>
    <name evidence="2" type="primary">MLIP</name>
</gene>
<sequence>MDLEKCKRETSAKDSLWKENLKVPSEAGLLRFTFVPSFGRLPTQFHIADAATFLGVAERTLDKNSQECATNRTDTLAEDKALGKESKVEATSPTNSHCKSFHLEGHKTGRGEMEGNDLFKAEFVFITDSDEDTQAAAGDDHGGAKISETSCVSVGGESRGQLDAPQVPLQTELPAGSASQQKHAQIKTSYKAFAAIPTNTLLQEQKALDEPIKAEEEAENRVLDTHSEICSPALLRQQTEELCAAIDQVLQNPLSVNQSDSSPSSVQNILDSNIGKTPTASQRPAGRETRFANLYVSGSAVPEGPKTKPGVIRPTIVKAKIMVQEEEPVQPNPFKKYLEETNDPETEQDSSVFQPFFHTKLNPSTKSPLYPQQASSHADPLTPGPLNHLGSILRDNHDNSYSLYYRNTLYNKPNHPIVPIPENEALSSEELSSLVYHEEQDLSKGDFPDNGRLHNKDQCRLRRELGNSSAKPS</sequence>
<feature type="compositionally biased region" description="Polar residues" evidence="1">
    <location>
        <begin position="89"/>
        <end position="98"/>
    </location>
</feature>
<reference evidence="2" key="2">
    <citation type="submission" date="2025-09" db="UniProtKB">
        <authorList>
            <consortium name="Ensembl"/>
        </authorList>
    </citation>
    <scope>IDENTIFICATION</scope>
</reference>
<feature type="compositionally biased region" description="Polar residues" evidence="1">
    <location>
        <begin position="363"/>
        <end position="376"/>
    </location>
</feature>
<dbReference type="AlphaFoldDB" id="A0A8D2IWB2"/>
<accession>A0A8D2IWB2</accession>
<evidence type="ECO:0000313" key="2">
    <source>
        <dbReference type="Ensembl" id="ENSVKKP00000000965.1"/>
    </source>
</evidence>
<organism evidence="2 3">
    <name type="scientific">Varanus komodoensis</name>
    <name type="common">Komodo dragon</name>
    <dbReference type="NCBI Taxonomy" id="61221"/>
    <lineage>
        <taxon>Eukaryota</taxon>
        <taxon>Metazoa</taxon>
        <taxon>Chordata</taxon>
        <taxon>Craniata</taxon>
        <taxon>Vertebrata</taxon>
        <taxon>Euteleostomi</taxon>
        <taxon>Lepidosauria</taxon>
        <taxon>Squamata</taxon>
        <taxon>Bifurcata</taxon>
        <taxon>Unidentata</taxon>
        <taxon>Episquamata</taxon>
        <taxon>Toxicofera</taxon>
        <taxon>Anguimorpha</taxon>
        <taxon>Paleoanguimorpha</taxon>
        <taxon>Varanoidea</taxon>
        <taxon>Varanidae</taxon>
        <taxon>Varanus</taxon>
    </lineage>
</organism>
<name>A0A8D2IWB2_VARKO</name>
<keyword evidence="3" id="KW-1185">Reference proteome</keyword>
<dbReference type="Ensembl" id="ENSVKKT00000000999.1">
    <property type="protein sequence ID" value="ENSVKKP00000000965.1"/>
    <property type="gene ID" value="ENSVKKG00000000806.1"/>
</dbReference>
<evidence type="ECO:0008006" key="4">
    <source>
        <dbReference type="Google" id="ProtNLM"/>
    </source>
</evidence>